<feature type="domain" description="ADAM10 cysteine-rich" evidence="1">
    <location>
        <begin position="60"/>
        <end position="114"/>
    </location>
</feature>
<dbReference type="Proteomes" id="UP000054359">
    <property type="component" value="Unassembled WGS sequence"/>
</dbReference>
<dbReference type="AlphaFoldDB" id="A0A087U360"/>
<dbReference type="EMBL" id="KK117933">
    <property type="protein sequence ID" value="KFM71799.1"/>
    <property type="molecule type" value="Genomic_DNA"/>
</dbReference>
<evidence type="ECO:0000259" key="1">
    <source>
        <dbReference type="Pfam" id="PF21299"/>
    </source>
</evidence>
<sequence length="205" mass="23217">MHNFGPEQLNIATEKIKTEYEMRATEHRFNKVDKECTGSICVAYGLEPCQCRRGPHDPVTKACELCCKFPGDDYSCKSSFDWNFSPYDVPDLFAKPGTPCDNYSGYCDVFQKCRELVVVRLFGRQKNSVKTVPENSTKNKSLNIFHLCSSQHSKKSDIQSRSKNSNFALAHASNYQKSTSNFVRTSVSSFSQKHQPLLMTGNGWV</sequence>
<dbReference type="GO" id="GO:0007229">
    <property type="term" value="P:integrin-mediated signaling pathway"/>
    <property type="evidence" value="ECO:0007669"/>
    <property type="project" value="UniProtKB-KW"/>
</dbReference>
<name>A0A087U360_STEMI</name>
<protein>
    <submittedName>
        <fullName evidence="2">Disintegrin and metalloproteinase domain-containing protein 10</fullName>
    </submittedName>
</protein>
<dbReference type="OrthoDB" id="2149267at2759"/>
<dbReference type="InterPro" id="IPR049038">
    <property type="entry name" value="ADAM10_Cys-rich"/>
</dbReference>
<dbReference type="GO" id="GO:0007219">
    <property type="term" value="P:Notch signaling pathway"/>
    <property type="evidence" value="ECO:0007669"/>
    <property type="project" value="TreeGrafter"/>
</dbReference>
<keyword evidence="2" id="KW-0401">Integrin</keyword>
<dbReference type="PANTHER" id="PTHR45702:SF3">
    <property type="entry name" value="KUZBANIAN-LIKE, ISOFORM A"/>
    <property type="match status" value="1"/>
</dbReference>
<proteinExistence type="predicted"/>
<evidence type="ECO:0000313" key="3">
    <source>
        <dbReference type="Proteomes" id="UP000054359"/>
    </source>
</evidence>
<dbReference type="PANTHER" id="PTHR45702">
    <property type="entry name" value="ADAM10/ADAM17 METALLOPEPTIDASE FAMILY MEMBER"/>
    <property type="match status" value="1"/>
</dbReference>
<feature type="non-terminal residue" evidence="2">
    <location>
        <position position="205"/>
    </location>
</feature>
<keyword evidence="3" id="KW-1185">Reference proteome</keyword>
<organism evidence="2 3">
    <name type="scientific">Stegodyphus mimosarum</name>
    <name type="common">African social velvet spider</name>
    <dbReference type="NCBI Taxonomy" id="407821"/>
    <lineage>
        <taxon>Eukaryota</taxon>
        <taxon>Metazoa</taxon>
        <taxon>Ecdysozoa</taxon>
        <taxon>Arthropoda</taxon>
        <taxon>Chelicerata</taxon>
        <taxon>Arachnida</taxon>
        <taxon>Araneae</taxon>
        <taxon>Araneomorphae</taxon>
        <taxon>Entelegynae</taxon>
        <taxon>Eresoidea</taxon>
        <taxon>Eresidae</taxon>
        <taxon>Stegodyphus</taxon>
    </lineage>
</organism>
<evidence type="ECO:0000313" key="2">
    <source>
        <dbReference type="EMBL" id="KFM71799.1"/>
    </source>
</evidence>
<dbReference type="GO" id="GO:0005886">
    <property type="term" value="C:plasma membrane"/>
    <property type="evidence" value="ECO:0007669"/>
    <property type="project" value="TreeGrafter"/>
</dbReference>
<dbReference type="InterPro" id="IPR051489">
    <property type="entry name" value="ADAM_Metalloproteinase"/>
</dbReference>
<accession>A0A087U360</accession>
<gene>
    <name evidence="2" type="ORF">X975_05314</name>
</gene>
<dbReference type="GO" id="GO:0006509">
    <property type="term" value="P:membrane protein ectodomain proteolysis"/>
    <property type="evidence" value="ECO:0007669"/>
    <property type="project" value="TreeGrafter"/>
</dbReference>
<dbReference type="Pfam" id="PF21299">
    <property type="entry name" value="ADAM10_Cys-rich"/>
    <property type="match status" value="1"/>
</dbReference>
<dbReference type="STRING" id="407821.A0A087U360"/>
<dbReference type="GO" id="GO:0004222">
    <property type="term" value="F:metalloendopeptidase activity"/>
    <property type="evidence" value="ECO:0007669"/>
    <property type="project" value="TreeGrafter"/>
</dbReference>
<reference evidence="2 3" key="1">
    <citation type="submission" date="2013-11" db="EMBL/GenBank/DDBJ databases">
        <title>Genome sequencing of Stegodyphus mimosarum.</title>
        <authorList>
            <person name="Bechsgaard J."/>
        </authorList>
    </citation>
    <scope>NUCLEOTIDE SEQUENCE [LARGE SCALE GENOMIC DNA]</scope>
</reference>